<organism evidence="3 5">
    <name type="scientific">Bifidobacterium longum</name>
    <dbReference type="NCBI Taxonomy" id="216816"/>
    <lineage>
        <taxon>Bacteria</taxon>
        <taxon>Bacillati</taxon>
        <taxon>Actinomycetota</taxon>
        <taxon>Actinomycetes</taxon>
        <taxon>Bifidobacteriales</taxon>
        <taxon>Bifidobacteriaceae</taxon>
        <taxon>Bifidobacterium</taxon>
    </lineage>
</organism>
<dbReference type="AlphaFoldDB" id="A0A3E4S5B7"/>
<evidence type="ECO:0000313" key="5">
    <source>
        <dbReference type="Proteomes" id="UP000261288"/>
    </source>
</evidence>
<gene>
    <name evidence="3" type="ORF">DXC63_08320</name>
    <name evidence="2" type="ORF">DXC85_04725</name>
</gene>
<evidence type="ECO:0000313" key="4">
    <source>
        <dbReference type="Proteomes" id="UP000261186"/>
    </source>
</evidence>
<feature type="domain" description="IrrE N-terminal-like" evidence="1">
    <location>
        <begin position="27"/>
        <end position="83"/>
    </location>
</feature>
<dbReference type="EMBL" id="QSRH01000003">
    <property type="protein sequence ID" value="RGL03727.1"/>
    <property type="molecule type" value="Genomic_DNA"/>
</dbReference>
<dbReference type="Proteomes" id="UP000261186">
    <property type="component" value="Unassembled WGS sequence"/>
</dbReference>
<reference evidence="4 5" key="1">
    <citation type="submission" date="2018-08" db="EMBL/GenBank/DDBJ databases">
        <title>A genome reference for cultivated species of the human gut microbiota.</title>
        <authorList>
            <person name="Zou Y."/>
            <person name="Xue W."/>
            <person name="Luo G."/>
        </authorList>
    </citation>
    <scope>NUCLEOTIDE SEQUENCE [LARGE SCALE GENOMIC DNA]</scope>
    <source>
        <strain evidence="3 5">TF06-45A</strain>
        <strain evidence="2 4">TF08-4AC</strain>
    </source>
</reference>
<dbReference type="Proteomes" id="UP000261288">
    <property type="component" value="Unassembled WGS sequence"/>
</dbReference>
<evidence type="ECO:0000313" key="2">
    <source>
        <dbReference type="EMBL" id="RGL03727.1"/>
    </source>
</evidence>
<evidence type="ECO:0000313" key="3">
    <source>
        <dbReference type="EMBL" id="RGL47647.1"/>
    </source>
</evidence>
<proteinExistence type="predicted"/>
<dbReference type="EMBL" id="QSRZ01000008">
    <property type="protein sequence ID" value="RGL47647.1"/>
    <property type="molecule type" value="Genomic_DNA"/>
</dbReference>
<accession>A0A3E4S5B7</accession>
<comment type="caution">
    <text evidence="3">The sequence shown here is derived from an EMBL/GenBank/DDBJ whole genome shotgun (WGS) entry which is preliminary data.</text>
</comment>
<dbReference type="RefSeq" id="WP_117701132.1">
    <property type="nucleotide sequence ID" value="NZ_QSAY01000001.1"/>
</dbReference>
<dbReference type="InterPro" id="IPR010359">
    <property type="entry name" value="IrrE_HExxH"/>
</dbReference>
<evidence type="ECO:0000259" key="1">
    <source>
        <dbReference type="Pfam" id="PF06114"/>
    </source>
</evidence>
<name>A0A3E4S5B7_BIFLN</name>
<protein>
    <submittedName>
        <fullName evidence="3">ImmA/IrrE family metallo-endopeptidase</fullName>
    </submittedName>
</protein>
<dbReference type="Pfam" id="PF06114">
    <property type="entry name" value="Peptidase_M78"/>
    <property type="match status" value="1"/>
</dbReference>
<sequence length="125" mass="14152">MIDVETIASKWANVYELALPADLEGGYDAANNRILISDRLTPIQRRCVLAHEISHARHHDVGCKCDSATERRADMEAARMLVNQLEYQSAEIIFDGDECAIARELNVMPWIIRAYKNWLHDSVAA</sequence>
<dbReference type="Gene3D" id="1.10.10.2910">
    <property type="match status" value="1"/>
</dbReference>